<dbReference type="PANTHER" id="PTHR48081">
    <property type="entry name" value="AB HYDROLASE SUPERFAMILY PROTEIN C4A8.06C"/>
    <property type="match status" value="1"/>
</dbReference>
<dbReference type="Proteomes" id="UP000661077">
    <property type="component" value="Unassembled WGS sequence"/>
</dbReference>
<comment type="caution">
    <text evidence="4">The sequence shown here is derived from an EMBL/GenBank/DDBJ whole genome shotgun (WGS) entry which is preliminary data.</text>
</comment>
<evidence type="ECO:0000256" key="1">
    <source>
        <dbReference type="ARBA" id="ARBA00010515"/>
    </source>
</evidence>
<dbReference type="PANTHER" id="PTHR48081:SF30">
    <property type="entry name" value="ACETYL-HYDROLASE LIPR-RELATED"/>
    <property type="match status" value="1"/>
</dbReference>
<evidence type="ECO:0000313" key="4">
    <source>
        <dbReference type="EMBL" id="MBM0108893.1"/>
    </source>
</evidence>
<evidence type="ECO:0000259" key="3">
    <source>
        <dbReference type="Pfam" id="PF07859"/>
    </source>
</evidence>
<dbReference type="InterPro" id="IPR029058">
    <property type="entry name" value="AB_hydrolase_fold"/>
</dbReference>
<evidence type="ECO:0000313" key="5">
    <source>
        <dbReference type="Proteomes" id="UP000661077"/>
    </source>
</evidence>
<dbReference type="EMBL" id="JAEVLS010000011">
    <property type="protein sequence ID" value="MBM0108893.1"/>
    <property type="molecule type" value="Genomic_DNA"/>
</dbReference>
<feature type="domain" description="Alpha/beta hydrolase fold-3" evidence="3">
    <location>
        <begin position="57"/>
        <end position="268"/>
    </location>
</feature>
<reference evidence="4 5" key="1">
    <citation type="journal article" date="2021" name="Int. J. Syst. Evol. Microbiol.">
        <title>Steroidobacter gossypii sp. nov., isolated from soil of cotton cropping field.</title>
        <authorList>
            <person name="Huang R."/>
            <person name="Yang S."/>
            <person name="Zhen C."/>
            <person name="Liu W."/>
        </authorList>
    </citation>
    <scope>NUCLEOTIDE SEQUENCE [LARGE SCALE GENOMIC DNA]</scope>
    <source>
        <strain evidence="4 5">S1-65</strain>
    </source>
</reference>
<dbReference type="InterPro" id="IPR013094">
    <property type="entry name" value="AB_hydrolase_3"/>
</dbReference>
<dbReference type="InterPro" id="IPR050300">
    <property type="entry name" value="GDXG_lipolytic_enzyme"/>
</dbReference>
<gene>
    <name evidence="4" type="ORF">JM946_29545</name>
</gene>
<dbReference type="RefSeq" id="WP_203171066.1">
    <property type="nucleotide sequence ID" value="NZ_JAEVLS010000011.1"/>
</dbReference>
<keyword evidence="2 4" id="KW-0378">Hydrolase</keyword>
<accession>A0ABS1X6P5</accession>
<sequence length="295" mass="32166">MWDKVDAAQQQYLSKTLATLKARYPVTVTDTHIAGVHVGVIAPVEGITPKRRHQVLINLRGGGFVYGRGLSAGQLESIPIAAIGKFKVVTIDYRQAPEYEYPAASEDVEAVYRALLTVYKPQSIGIFGCSAGGALTAQAIAWFQARELPRPGAAGIFCYAPPTTPTLWDLGGDSSIWASGELLPKSELTETDRARLAPLSWYMEKANREDPSAYPGKFDAVLAQFPSTLFLSGTRAYEMSPVIVAHTRLLKLGVDSSLYLIEGGGHAAQLAAIETTEVRDAYNYIARWFQQRLAE</sequence>
<evidence type="ECO:0000256" key="2">
    <source>
        <dbReference type="ARBA" id="ARBA00022801"/>
    </source>
</evidence>
<proteinExistence type="inferred from homology"/>
<dbReference type="Gene3D" id="3.40.50.1820">
    <property type="entry name" value="alpha/beta hydrolase"/>
    <property type="match status" value="1"/>
</dbReference>
<dbReference type="Pfam" id="PF07859">
    <property type="entry name" value="Abhydrolase_3"/>
    <property type="match status" value="1"/>
</dbReference>
<keyword evidence="5" id="KW-1185">Reference proteome</keyword>
<dbReference type="GO" id="GO:0016787">
    <property type="term" value="F:hydrolase activity"/>
    <property type="evidence" value="ECO:0007669"/>
    <property type="project" value="UniProtKB-KW"/>
</dbReference>
<dbReference type="SUPFAM" id="SSF53474">
    <property type="entry name" value="alpha/beta-Hydrolases"/>
    <property type="match status" value="1"/>
</dbReference>
<name>A0ABS1X6P5_9GAMM</name>
<protein>
    <submittedName>
        <fullName evidence="4">Alpha/beta hydrolase</fullName>
    </submittedName>
</protein>
<organism evidence="4 5">
    <name type="scientific">Steroidobacter gossypii</name>
    <dbReference type="NCBI Taxonomy" id="2805490"/>
    <lineage>
        <taxon>Bacteria</taxon>
        <taxon>Pseudomonadati</taxon>
        <taxon>Pseudomonadota</taxon>
        <taxon>Gammaproteobacteria</taxon>
        <taxon>Steroidobacterales</taxon>
        <taxon>Steroidobacteraceae</taxon>
        <taxon>Steroidobacter</taxon>
    </lineage>
</organism>
<comment type="similarity">
    <text evidence="1">Belongs to the 'GDXG' lipolytic enzyme family.</text>
</comment>